<evidence type="ECO:0000259" key="2">
    <source>
        <dbReference type="PROSITE" id="PS50943"/>
    </source>
</evidence>
<dbReference type="Pfam" id="PF01381">
    <property type="entry name" value="HTH_3"/>
    <property type="match status" value="1"/>
</dbReference>
<dbReference type="EMBL" id="NIVS01000026">
    <property type="protein sequence ID" value="OWQ52820.1"/>
    <property type="molecule type" value="Genomic_DNA"/>
</dbReference>
<feature type="region of interest" description="Disordered" evidence="1">
    <location>
        <begin position="98"/>
        <end position="134"/>
    </location>
</feature>
<dbReference type="SMART" id="SM00530">
    <property type="entry name" value="HTH_XRE"/>
    <property type="match status" value="1"/>
</dbReference>
<evidence type="ECO:0000256" key="1">
    <source>
        <dbReference type="SAM" id="MobiDB-lite"/>
    </source>
</evidence>
<sequence length="134" mass="13980">MCIITDMKDVILLRLAHQIRSMRVQRGLSQSALAAAASVNRKTIIELEKGAAGIALGTVVAVLESMGGELSVVPASKPTTVELRSLLGLAPPHAMYGHHAPGKKVAADSAVQGPRRRRVTASGKTEPGQPIGSK</sequence>
<dbReference type="AlphaFoldDB" id="A0A246HLD7"/>
<evidence type="ECO:0000313" key="4">
    <source>
        <dbReference type="Proteomes" id="UP000198157"/>
    </source>
</evidence>
<gene>
    <name evidence="3" type="ORF">CEE60_11845</name>
</gene>
<name>A0A246HLD7_STEMA</name>
<organism evidence="3 4">
    <name type="scientific">Stenotrophomonas maltophilia</name>
    <name type="common">Pseudomonas maltophilia</name>
    <name type="synonym">Xanthomonas maltophilia</name>
    <dbReference type="NCBI Taxonomy" id="40324"/>
    <lineage>
        <taxon>Bacteria</taxon>
        <taxon>Pseudomonadati</taxon>
        <taxon>Pseudomonadota</taxon>
        <taxon>Gammaproteobacteria</taxon>
        <taxon>Lysobacterales</taxon>
        <taxon>Lysobacteraceae</taxon>
        <taxon>Stenotrophomonas</taxon>
        <taxon>Stenotrophomonas maltophilia group</taxon>
    </lineage>
</organism>
<dbReference type="SUPFAM" id="SSF47413">
    <property type="entry name" value="lambda repressor-like DNA-binding domains"/>
    <property type="match status" value="1"/>
</dbReference>
<evidence type="ECO:0000313" key="3">
    <source>
        <dbReference type="EMBL" id="OWQ52820.1"/>
    </source>
</evidence>
<proteinExistence type="predicted"/>
<protein>
    <recommendedName>
        <fullName evidence="2">HTH cro/C1-type domain-containing protein</fullName>
    </recommendedName>
</protein>
<reference evidence="3 4" key="1">
    <citation type="submission" date="2017-06" db="EMBL/GenBank/DDBJ databases">
        <authorList>
            <person name="Kim H.J."/>
            <person name="Triplett B.A."/>
        </authorList>
    </citation>
    <scope>NUCLEOTIDE SEQUENCE [LARGE SCALE GENOMIC DNA]</scope>
    <source>
        <strain evidence="3 4">13146</strain>
    </source>
</reference>
<dbReference type="InterPro" id="IPR010982">
    <property type="entry name" value="Lambda_DNA-bd_dom_sf"/>
</dbReference>
<dbReference type="InterPro" id="IPR001387">
    <property type="entry name" value="Cro/C1-type_HTH"/>
</dbReference>
<dbReference type="GO" id="GO:0003677">
    <property type="term" value="F:DNA binding"/>
    <property type="evidence" value="ECO:0007669"/>
    <property type="project" value="InterPro"/>
</dbReference>
<feature type="domain" description="HTH cro/C1-type" evidence="2">
    <location>
        <begin position="19"/>
        <end position="73"/>
    </location>
</feature>
<dbReference type="PROSITE" id="PS50943">
    <property type="entry name" value="HTH_CROC1"/>
    <property type="match status" value="1"/>
</dbReference>
<dbReference type="Gene3D" id="1.10.260.40">
    <property type="entry name" value="lambda repressor-like DNA-binding domains"/>
    <property type="match status" value="1"/>
</dbReference>
<comment type="caution">
    <text evidence="3">The sequence shown here is derived from an EMBL/GenBank/DDBJ whole genome shotgun (WGS) entry which is preliminary data.</text>
</comment>
<dbReference type="Proteomes" id="UP000198157">
    <property type="component" value="Unassembled WGS sequence"/>
</dbReference>
<dbReference type="OrthoDB" id="6054244at2"/>
<accession>A0A246HLD7</accession>